<dbReference type="Gene3D" id="3.30.2350.10">
    <property type="entry name" value="Pseudouridine synthase"/>
    <property type="match status" value="1"/>
</dbReference>
<reference evidence="6" key="2">
    <citation type="submission" date="2021-04" db="EMBL/GenBank/DDBJ databases">
        <authorList>
            <person name="Gilroy R."/>
        </authorList>
    </citation>
    <scope>NUCLEOTIDE SEQUENCE</scope>
    <source>
        <strain evidence="6">ChiHejej3B27-2180</strain>
    </source>
</reference>
<gene>
    <name evidence="6" type="ORF">H9876_06260</name>
</gene>
<dbReference type="GO" id="GO:0003723">
    <property type="term" value="F:RNA binding"/>
    <property type="evidence" value="ECO:0007669"/>
    <property type="project" value="InterPro"/>
</dbReference>
<dbReference type="GO" id="GO:0140098">
    <property type="term" value="F:catalytic activity, acting on RNA"/>
    <property type="evidence" value="ECO:0007669"/>
    <property type="project" value="UniProtKB-ARBA"/>
</dbReference>
<evidence type="ECO:0000256" key="3">
    <source>
        <dbReference type="ARBA" id="ARBA00031870"/>
    </source>
</evidence>
<dbReference type="GO" id="GO:0009982">
    <property type="term" value="F:pseudouridine synthase activity"/>
    <property type="evidence" value="ECO:0007669"/>
    <property type="project" value="InterPro"/>
</dbReference>
<dbReference type="EMBL" id="DXGK01000134">
    <property type="protein sequence ID" value="HIW70948.1"/>
    <property type="molecule type" value="Genomic_DNA"/>
</dbReference>
<accession>A0A9D1U3L0</accession>
<comment type="similarity">
    <text evidence="2">Belongs to the pseudouridine synthase RluA family.</text>
</comment>
<dbReference type="GO" id="GO:0000455">
    <property type="term" value="P:enzyme-directed rRNA pseudouridine synthesis"/>
    <property type="evidence" value="ECO:0007669"/>
    <property type="project" value="TreeGrafter"/>
</dbReference>
<dbReference type="InterPro" id="IPR050188">
    <property type="entry name" value="RluA_PseudoU_synthase"/>
</dbReference>
<dbReference type="InterPro" id="IPR020103">
    <property type="entry name" value="PsdUridine_synth_cat_dom_sf"/>
</dbReference>
<evidence type="ECO:0000313" key="6">
    <source>
        <dbReference type="EMBL" id="HIW70948.1"/>
    </source>
</evidence>
<reference evidence="6" key="1">
    <citation type="journal article" date="2021" name="PeerJ">
        <title>Extensive microbial diversity within the chicken gut microbiome revealed by metagenomics and culture.</title>
        <authorList>
            <person name="Gilroy R."/>
            <person name="Ravi A."/>
            <person name="Getino M."/>
            <person name="Pursley I."/>
            <person name="Horton D.L."/>
            <person name="Alikhan N.F."/>
            <person name="Baker D."/>
            <person name="Gharbi K."/>
            <person name="Hall N."/>
            <person name="Watson M."/>
            <person name="Adriaenssens E.M."/>
            <person name="Foster-Nyarko E."/>
            <person name="Jarju S."/>
            <person name="Secka A."/>
            <person name="Antonio M."/>
            <person name="Oren A."/>
            <person name="Chaudhuri R.R."/>
            <person name="La Ragione R."/>
            <person name="Hildebrand F."/>
            <person name="Pallen M.J."/>
        </authorList>
    </citation>
    <scope>NUCLEOTIDE SEQUENCE</scope>
    <source>
        <strain evidence="6">ChiHejej3B27-2180</strain>
    </source>
</reference>
<evidence type="ECO:0000259" key="5">
    <source>
        <dbReference type="Pfam" id="PF00849"/>
    </source>
</evidence>
<organism evidence="6 7">
    <name type="scientific">Candidatus Limosilactobacillus merdipullorum</name>
    <dbReference type="NCBI Taxonomy" id="2838653"/>
    <lineage>
        <taxon>Bacteria</taxon>
        <taxon>Bacillati</taxon>
        <taxon>Bacillota</taxon>
        <taxon>Bacilli</taxon>
        <taxon>Lactobacillales</taxon>
        <taxon>Lactobacillaceae</taxon>
        <taxon>Limosilactobacillus</taxon>
    </lineage>
</organism>
<proteinExistence type="inferred from homology"/>
<evidence type="ECO:0000256" key="4">
    <source>
        <dbReference type="ARBA" id="ARBA00033164"/>
    </source>
</evidence>
<evidence type="ECO:0000256" key="2">
    <source>
        <dbReference type="ARBA" id="ARBA00010876"/>
    </source>
</evidence>
<comment type="catalytic activity">
    <reaction evidence="1">
        <text>a uridine in RNA = a pseudouridine in RNA</text>
        <dbReference type="Rhea" id="RHEA:48348"/>
        <dbReference type="Rhea" id="RHEA-COMP:12068"/>
        <dbReference type="Rhea" id="RHEA-COMP:12069"/>
        <dbReference type="ChEBI" id="CHEBI:65314"/>
        <dbReference type="ChEBI" id="CHEBI:65315"/>
    </reaction>
</comment>
<dbReference type="CDD" id="cd02869">
    <property type="entry name" value="PseudoU_synth_RluA_like"/>
    <property type="match status" value="1"/>
</dbReference>
<dbReference type="InterPro" id="IPR006145">
    <property type="entry name" value="PsdUridine_synth_RsuA/RluA"/>
</dbReference>
<comment type="caution">
    <text evidence="6">The sequence shown here is derived from an EMBL/GenBank/DDBJ whole genome shotgun (WGS) entry which is preliminary data.</text>
</comment>
<evidence type="ECO:0000256" key="1">
    <source>
        <dbReference type="ARBA" id="ARBA00000073"/>
    </source>
</evidence>
<dbReference type="PANTHER" id="PTHR21600">
    <property type="entry name" value="MITOCHONDRIAL RNA PSEUDOURIDINE SYNTHASE"/>
    <property type="match status" value="1"/>
</dbReference>
<protein>
    <recommendedName>
        <fullName evidence="3">RNA pseudouridylate synthase</fullName>
    </recommendedName>
    <alternativeName>
        <fullName evidence="4">RNA-uridine isomerase</fullName>
    </alternativeName>
</protein>
<dbReference type="AlphaFoldDB" id="A0A9D1U3L0"/>
<dbReference type="PANTHER" id="PTHR21600:SF87">
    <property type="entry name" value="RNA PSEUDOURIDYLATE SYNTHASE DOMAIN-CONTAINING PROTEIN 1"/>
    <property type="match status" value="1"/>
</dbReference>
<dbReference type="InterPro" id="IPR006224">
    <property type="entry name" value="PsdUridine_synth_RluA-like_CS"/>
</dbReference>
<dbReference type="Proteomes" id="UP000886878">
    <property type="component" value="Unassembled WGS sequence"/>
</dbReference>
<dbReference type="PROSITE" id="PS01129">
    <property type="entry name" value="PSI_RLU"/>
    <property type="match status" value="1"/>
</dbReference>
<feature type="domain" description="Pseudouridine synthase RsuA/RluA-like" evidence="5">
    <location>
        <begin position="95"/>
        <end position="245"/>
    </location>
</feature>
<evidence type="ECO:0000313" key="7">
    <source>
        <dbReference type="Proteomes" id="UP000886878"/>
    </source>
</evidence>
<dbReference type="Pfam" id="PF00849">
    <property type="entry name" value="PseudoU_synth_2"/>
    <property type="match status" value="1"/>
</dbReference>
<sequence>MMKAWEIENRLAADQAEIPLRRLLSQQWLLPRRFIHYLRVRQNVLVNGDYRPMNTVVHPGEVVVLRFAGDEFRTADSSYVPTPAAHLQVLFENRDLLVVNKPAGQKCHPNYQGETGTTMNDAAGYLVGTGNQAYMVHRIDQQTSGALIIAKNPVVVPILDRLISGGLIHRSYLAVASGHLTPLTGSWRWPIGRDPLDRRKRQVGGDHPQAAWTDYQVLTANDRASLVKLSLHTGRTHQLRVHLAHAGHPIIGDPLYNQRVSQPPLLLHGAWLKLVFPFTGEVKIIAAPTANYFRQNLLKYHLEKV</sequence>
<name>A0A9D1U3L0_9LACO</name>
<dbReference type="SUPFAM" id="SSF55120">
    <property type="entry name" value="Pseudouridine synthase"/>
    <property type="match status" value="1"/>
</dbReference>